<feature type="compositionally biased region" description="Polar residues" evidence="5">
    <location>
        <begin position="1871"/>
        <end position="1884"/>
    </location>
</feature>
<evidence type="ECO:0000256" key="5">
    <source>
        <dbReference type="SAM" id="MobiDB-lite"/>
    </source>
</evidence>
<feature type="compositionally biased region" description="Basic and acidic residues" evidence="5">
    <location>
        <begin position="2047"/>
        <end position="2058"/>
    </location>
</feature>
<feature type="compositionally biased region" description="Pro residues" evidence="5">
    <location>
        <begin position="1187"/>
        <end position="1199"/>
    </location>
</feature>
<dbReference type="OrthoDB" id="8062037at2759"/>
<dbReference type="Gene3D" id="3.30.40.10">
    <property type="entry name" value="Zinc/RING finger domain, C3HC4 (zinc finger)"/>
    <property type="match status" value="2"/>
</dbReference>
<keyword evidence="3" id="KW-0862">Zinc</keyword>
<feature type="compositionally biased region" description="Basic and acidic residues" evidence="5">
    <location>
        <begin position="1856"/>
        <end position="1868"/>
    </location>
</feature>
<evidence type="ECO:0000256" key="3">
    <source>
        <dbReference type="ARBA" id="ARBA00022833"/>
    </source>
</evidence>
<dbReference type="InterPro" id="IPR019786">
    <property type="entry name" value="Zinc_finger_PHD-type_CS"/>
</dbReference>
<dbReference type="EMBL" id="BRYA01000171">
    <property type="protein sequence ID" value="GMI42405.1"/>
    <property type="molecule type" value="Genomic_DNA"/>
</dbReference>
<feature type="domain" description="PHD-type" evidence="6">
    <location>
        <begin position="1673"/>
        <end position="1723"/>
    </location>
</feature>
<dbReference type="PROSITE" id="PS50016">
    <property type="entry name" value="ZF_PHD_2"/>
    <property type="match status" value="1"/>
</dbReference>
<feature type="compositionally biased region" description="Basic and acidic residues" evidence="5">
    <location>
        <begin position="1908"/>
        <end position="1919"/>
    </location>
</feature>
<feature type="region of interest" description="Disordered" evidence="5">
    <location>
        <begin position="1731"/>
        <end position="1779"/>
    </location>
</feature>
<keyword evidence="2 4" id="KW-0863">Zinc-finger</keyword>
<protein>
    <recommendedName>
        <fullName evidence="6">PHD-type domain-containing protein</fullName>
    </recommendedName>
</protein>
<feature type="region of interest" description="Disordered" evidence="5">
    <location>
        <begin position="1063"/>
        <end position="1238"/>
    </location>
</feature>
<dbReference type="PROSITE" id="PS01359">
    <property type="entry name" value="ZF_PHD_1"/>
    <property type="match status" value="1"/>
</dbReference>
<feature type="compositionally biased region" description="Basic and acidic residues" evidence="5">
    <location>
        <begin position="1351"/>
        <end position="1363"/>
    </location>
</feature>
<dbReference type="GO" id="GO:0008270">
    <property type="term" value="F:zinc ion binding"/>
    <property type="evidence" value="ECO:0007669"/>
    <property type="project" value="UniProtKB-KW"/>
</dbReference>
<feature type="region of interest" description="Disordered" evidence="5">
    <location>
        <begin position="1575"/>
        <end position="1604"/>
    </location>
</feature>
<feature type="compositionally biased region" description="Low complexity" evidence="5">
    <location>
        <begin position="1200"/>
        <end position="1227"/>
    </location>
</feature>
<dbReference type="InterPro" id="IPR001965">
    <property type="entry name" value="Znf_PHD"/>
</dbReference>
<feature type="compositionally biased region" description="Polar residues" evidence="5">
    <location>
        <begin position="1228"/>
        <end position="1238"/>
    </location>
</feature>
<feature type="region of interest" description="Disordered" evidence="5">
    <location>
        <begin position="815"/>
        <end position="853"/>
    </location>
</feature>
<evidence type="ECO:0000256" key="4">
    <source>
        <dbReference type="PROSITE-ProRule" id="PRU00146"/>
    </source>
</evidence>
<feature type="region of interest" description="Disordered" evidence="5">
    <location>
        <begin position="1327"/>
        <end position="1396"/>
    </location>
</feature>
<feature type="compositionally biased region" description="Low complexity" evidence="5">
    <location>
        <begin position="1892"/>
        <end position="1906"/>
    </location>
</feature>
<feature type="compositionally biased region" description="Polar residues" evidence="5">
    <location>
        <begin position="273"/>
        <end position="294"/>
    </location>
</feature>
<dbReference type="Proteomes" id="UP001165065">
    <property type="component" value="Unassembled WGS sequence"/>
</dbReference>
<feature type="region of interest" description="Disordered" evidence="5">
    <location>
        <begin position="567"/>
        <end position="651"/>
    </location>
</feature>
<dbReference type="InterPro" id="IPR019787">
    <property type="entry name" value="Znf_PHD-finger"/>
</dbReference>
<dbReference type="Pfam" id="PF00628">
    <property type="entry name" value="PHD"/>
    <property type="match status" value="1"/>
</dbReference>
<evidence type="ECO:0000313" key="8">
    <source>
        <dbReference type="Proteomes" id="UP001165065"/>
    </source>
</evidence>
<accession>A0A9W7GEP4</accession>
<keyword evidence="8" id="KW-1185">Reference proteome</keyword>
<feature type="compositionally biased region" description="Acidic residues" evidence="5">
    <location>
        <begin position="821"/>
        <end position="831"/>
    </location>
</feature>
<dbReference type="InterPro" id="IPR013083">
    <property type="entry name" value="Znf_RING/FYVE/PHD"/>
</dbReference>
<feature type="compositionally biased region" description="Low complexity" evidence="5">
    <location>
        <begin position="1750"/>
        <end position="1764"/>
    </location>
</feature>
<name>A0A9W7GEP4_9STRA</name>
<feature type="region of interest" description="Disordered" evidence="5">
    <location>
        <begin position="2040"/>
        <end position="2126"/>
    </location>
</feature>
<evidence type="ECO:0000259" key="6">
    <source>
        <dbReference type="PROSITE" id="PS50016"/>
    </source>
</evidence>
<feature type="compositionally biased region" description="Basic and acidic residues" evidence="5">
    <location>
        <begin position="1327"/>
        <end position="1338"/>
    </location>
</feature>
<feature type="compositionally biased region" description="Polar residues" evidence="5">
    <location>
        <begin position="1063"/>
        <end position="1075"/>
    </location>
</feature>
<feature type="region of interest" description="Disordered" evidence="5">
    <location>
        <begin position="135"/>
        <end position="162"/>
    </location>
</feature>
<feature type="compositionally biased region" description="Basic and acidic residues" evidence="5">
    <location>
        <begin position="2081"/>
        <end position="2093"/>
    </location>
</feature>
<feature type="compositionally biased region" description="Low complexity" evidence="5">
    <location>
        <begin position="1971"/>
        <end position="1980"/>
    </location>
</feature>
<organism evidence="7 8">
    <name type="scientific">Triparma columacea</name>
    <dbReference type="NCBI Taxonomy" id="722753"/>
    <lineage>
        <taxon>Eukaryota</taxon>
        <taxon>Sar</taxon>
        <taxon>Stramenopiles</taxon>
        <taxon>Ochrophyta</taxon>
        <taxon>Bolidophyceae</taxon>
        <taxon>Parmales</taxon>
        <taxon>Triparmaceae</taxon>
        <taxon>Triparma</taxon>
    </lineage>
</organism>
<feature type="compositionally biased region" description="Basic and acidic residues" evidence="5">
    <location>
        <begin position="1822"/>
        <end position="1833"/>
    </location>
</feature>
<evidence type="ECO:0000256" key="2">
    <source>
        <dbReference type="ARBA" id="ARBA00022771"/>
    </source>
</evidence>
<feature type="compositionally biased region" description="Low complexity" evidence="5">
    <location>
        <begin position="1150"/>
        <end position="1160"/>
    </location>
</feature>
<reference evidence="8" key="1">
    <citation type="journal article" date="2023" name="Commun. Biol.">
        <title>Genome analysis of Parmales, the sister group of diatoms, reveals the evolutionary specialization of diatoms from phago-mixotrophs to photoautotrophs.</title>
        <authorList>
            <person name="Ban H."/>
            <person name="Sato S."/>
            <person name="Yoshikawa S."/>
            <person name="Yamada K."/>
            <person name="Nakamura Y."/>
            <person name="Ichinomiya M."/>
            <person name="Sato N."/>
            <person name="Blanc-Mathieu R."/>
            <person name="Endo H."/>
            <person name="Kuwata A."/>
            <person name="Ogata H."/>
        </authorList>
    </citation>
    <scope>NUCLEOTIDE SEQUENCE [LARGE SCALE GENOMIC DNA]</scope>
</reference>
<proteinExistence type="predicted"/>
<feature type="compositionally biased region" description="Low complexity" evidence="5">
    <location>
        <begin position="1592"/>
        <end position="1604"/>
    </location>
</feature>
<feature type="region of interest" description="Disordered" evidence="5">
    <location>
        <begin position="228"/>
        <end position="294"/>
    </location>
</feature>
<sequence length="2263" mass="249703">MSSKSVEFSSHFLFAFPPTSFSHPTSPGPPPYVLTVLPSHDSTCMQLFAVGLKGPGGGDVRVISLDGVEVVGKYFGAGCRVLVGVDESWGGYRFESEGDGDDLADTQQDKETLSGVESCNSSFFDFTVEGELREFDNPNPNSMPLDIPPPQNWRERNKETPTKALDEENVVSRANRIMVTYNLTLERWTETVATWTGRSKDDNMDFMIGEGDDDDMRAIWAGVVRVEEWERSNREPGAPSPKAPQRSRLFGSTIKARGEKGHQPEFASPRRSAPSQTAGSPSPNGTSLRPSANPLKVNQSVSHREYGFGVVVGFNHGWTHVRFSASGETVSVRWKDVIAMGDTRMTGTAGAMGATGTTGQKTKPKTRLPYTSAEKNCIKYAASTFDTKYPHMTAAKRWENVRATYHDIFQNRRSAIALQMQYKKMLTKVGGQARKLLCVHPSKFEQHSESRKTPAPCATPPPTNPNPNGGETDSVDSDDFDLFTSSPFEIDDIKNQEGATEITGSSVGLDDSWTVIKIDRRKKHSVFQSFGGNSARYFIVAPTTEQFTNISNAVLFFSRKKDSKAKKQRPDTFLSKIVSPTLGSNGNKNRAGAGKLNKSNKVSTAKSDKVPTAQSDDVPAVQSDKVPSAHSDDVPAAQSGKTPQSKFDSIPTAKFAQGERVKVTFHGSSYSAHVVSAFLHEDRSKNLQCWVYTIKYENGQQRTQDNIPESILTKKTDRYVRASQSQLPSQNSSNNSELPTSALCVCGKEHFGEGHNSEERWNRGQVFWLLCDGCECWYHVGEECVGFNEKQATERKDKWNCHICERKLRGENRIENLYPDDSNDDGNDDGDGDNKGNSVATSVTAPWGYDSDGDPMTEYQRMRHDKIQRNKAHLEGLGLNKVKDALKAMSSPSPRVPYTSAEKNCIKYAASTFDTRYPHMTTSKRWENVLATYPDIFQNSRSAISLQNQYKKMLTKVGGQARKLLCVHPSKFEQHTSEAPKQTEQPRQRSMSLTSTSTNTPRSGGSRGKSPHFRAYTSAERNAIKYFAPTFDNPNPPTSRDNVANWENVISMYPDVFHKARTGSSISQQVSNPKTQEAPGVHPSKFEQHGNEAPKQTEQPRPSPTSPPQIIKRSSENPFDPRLSDMTTLSEGVPAQHEKRHKEAPPPLSLPQTPLSASQPATQTPSKPPRVVGFPPPRSTQTKVTPAPAPAPTPSPLNPQPTRETSTPKTTATAATTTGTSKPKTPTQEANYRMTHSTDPVKPNDHYLEVWDKCRATGWFWKNPKATKGGLESQNYNYFLPNSRNYKQGAEIGVDYVEGDEGVKKFAKTHWGWIEGLAEKEIEEYDNQTKSERVREGDFTSPKLLVTPRKPPTDRSERVREGDFTSPKLLVTPRKPPTDRTDVDTEEQGLPPPRSKFHQWQYKHTAEKVSPSDHGFPPSVTIYVAKASGNRYFIILEDGAEYQSVKQARNHLNLLSPGRTEIDMDPGTDDLPKFSERYKMWARKKTDIERLEPTKFGFPPKTIVMKDTSGRNAAHFVIGVDGVEFTNLKEAHAHFSLKEVPEVVSTVGQTVLHPDHGQGVVTGFNKGWTSVRFSSGSESSQQSTPCRKKDLSLSLTPPSSSIHPTPFPPSKFDKWVWKDIAKKVPPSSYGFPRSVTCYVACKEGGKKHFFIRTADGAEFYTLKNARAHISVDNITCGVCKAGDREDALMLCSNERCDAAVHYDCVGLRQIISGDWFCNDCATTTTTTAAELSSESSKPIKEAPAQTKHLQQSPKLPTSKSSSTSRAPDPDFDLQKLLQRPSIRSVPGSELGCDDTWTCVVDKVKFAYYLQSPSGRRFTSKRKAVEHFEEENSRAPKKARQTTRKTGGDIDSSADGVGEKGATKERGEAAEVTTSTSSGRKSNNNTDKKTISKESVSIGEESGGSNEEGNDKKNGKKDSDNDTVSEVGQTVLHPDHGQGVVTGFNIGWTSVRFSSGSQSSQQSTPCRKKDLTLSLTPPSSSIHPVDDDDDATPKDSFDIQKVLQRPSIRSVPGSELGYDDTWTCAVDKVRYTYYLQSPSGRRFTSKRKAVEHFEKENSRAPKKARQTTRKAGGDIDSSADGAGEKGATKERGEVAEVTTSTSSGRKSNDNDDDDDNATPTDKGWGKSTQHLEVGALVEHPKHGQGSIEEIGPLVKVKILKRKRGKPYKFTCESGELRLLLPGELVEGPGGEEKVDFWEIGDFVTARKVGQGTIMNLKEDGMVDLMLANGEVETVALKDLKSVNMQRTFVGDLESVDSSSGSQQC</sequence>
<evidence type="ECO:0000256" key="1">
    <source>
        <dbReference type="ARBA" id="ARBA00022723"/>
    </source>
</evidence>
<feature type="region of interest" description="Disordered" evidence="5">
    <location>
        <begin position="444"/>
        <end position="476"/>
    </location>
</feature>
<keyword evidence="1" id="KW-0479">Metal-binding</keyword>
<evidence type="ECO:0000313" key="7">
    <source>
        <dbReference type="EMBL" id="GMI42405.1"/>
    </source>
</evidence>
<feature type="region of interest" description="Disordered" evidence="5">
    <location>
        <begin position="972"/>
        <end position="1012"/>
    </location>
</feature>
<feature type="region of interest" description="Disordered" evidence="5">
    <location>
        <begin position="1952"/>
        <end position="1994"/>
    </location>
</feature>
<comment type="caution">
    <text evidence="7">The sequence shown here is derived from an EMBL/GenBank/DDBJ whole genome shotgun (WGS) entry which is preliminary data.</text>
</comment>
<gene>
    <name evidence="7" type="ORF">TrCOL_g11599</name>
</gene>
<dbReference type="SMART" id="SM00249">
    <property type="entry name" value="PHD"/>
    <property type="match status" value="2"/>
</dbReference>
<dbReference type="InterPro" id="IPR011011">
    <property type="entry name" value="Znf_FYVE_PHD"/>
</dbReference>
<dbReference type="SUPFAM" id="SSF57903">
    <property type="entry name" value="FYVE/PHD zinc finger"/>
    <property type="match status" value="2"/>
</dbReference>
<feature type="compositionally biased region" description="Low complexity" evidence="5">
    <location>
        <begin position="1953"/>
        <end position="1962"/>
    </location>
</feature>
<feature type="compositionally biased region" description="Polar residues" evidence="5">
    <location>
        <begin position="979"/>
        <end position="1003"/>
    </location>
</feature>
<feature type="region of interest" description="Disordered" evidence="5">
    <location>
        <begin position="1815"/>
        <end position="1922"/>
    </location>
</feature>
<feature type="compositionally biased region" description="Basic and acidic residues" evidence="5">
    <location>
        <begin position="153"/>
        <end position="162"/>
    </location>
</feature>